<dbReference type="Proteomes" id="UP000790377">
    <property type="component" value="Unassembled WGS sequence"/>
</dbReference>
<protein>
    <submittedName>
        <fullName evidence="1">Uncharacterized protein</fullName>
    </submittedName>
</protein>
<sequence>MPGFIPKCKAIHPNFPPEIWQQIFHFATHVPDILTPEIYHHSAFIGYIFNRRHHPAIRNSLVTKRHLVRVCKTWYILASPYLYKSVYLGRGRCLSSICSTVMTSAQGKAIISGSNPLGWYTERLDVAMRDQDSAHGDAELEFLAEIIRCMPNLAIVSFAARYPQYGHKEMPSSVMDALMSHALSLRVVDWSTDRLVPNESSYLELLRSATNLRILNCFLASSSESDNCHAFNPSLQTLSLPDLFIDDGDYQIHLPSVHEVLFVGDDNLWRKNDFLKIYGANITSLHLFPSNFDLRIYSEHCPRLHSLIISVDEWVSLPLNLVLPPVSYLGLRCDRYQASMSIYAHIFAVLDSFRRSAPSLRVVQFVERQNVVDILKKFQIQRLLEQFKDCQFRIEDHDGHLLWHGADKFYHHECVLTPCRLPITMGRLVSAGVLIQKSISG</sequence>
<accession>A0ACB8AF24</accession>
<evidence type="ECO:0000313" key="1">
    <source>
        <dbReference type="EMBL" id="KAH7911909.1"/>
    </source>
</evidence>
<reference evidence="1" key="1">
    <citation type="journal article" date="2021" name="New Phytol.">
        <title>Evolutionary innovations through gain and loss of genes in the ectomycorrhizal Boletales.</title>
        <authorList>
            <person name="Wu G."/>
            <person name="Miyauchi S."/>
            <person name="Morin E."/>
            <person name="Kuo A."/>
            <person name="Drula E."/>
            <person name="Varga T."/>
            <person name="Kohler A."/>
            <person name="Feng B."/>
            <person name="Cao Y."/>
            <person name="Lipzen A."/>
            <person name="Daum C."/>
            <person name="Hundley H."/>
            <person name="Pangilinan J."/>
            <person name="Johnson J."/>
            <person name="Barry K."/>
            <person name="LaButti K."/>
            <person name="Ng V."/>
            <person name="Ahrendt S."/>
            <person name="Min B."/>
            <person name="Choi I.G."/>
            <person name="Park H."/>
            <person name="Plett J.M."/>
            <person name="Magnuson J."/>
            <person name="Spatafora J.W."/>
            <person name="Nagy L.G."/>
            <person name="Henrissat B."/>
            <person name="Grigoriev I.V."/>
            <person name="Yang Z.L."/>
            <person name="Xu J."/>
            <person name="Martin F.M."/>
        </authorList>
    </citation>
    <scope>NUCLEOTIDE SEQUENCE</scope>
    <source>
        <strain evidence="1">ATCC 28755</strain>
    </source>
</reference>
<proteinExistence type="predicted"/>
<comment type="caution">
    <text evidence="1">The sequence shown here is derived from an EMBL/GenBank/DDBJ whole genome shotgun (WGS) entry which is preliminary data.</text>
</comment>
<evidence type="ECO:0000313" key="2">
    <source>
        <dbReference type="Proteomes" id="UP000790377"/>
    </source>
</evidence>
<keyword evidence="2" id="KW-1185">Reference proteome</keyword>
<gene>
    <name evidence="1" type="ORF">BJ138DRAFT_859315</name>
</gene>
<organism evidence="1 2">
    <name type="scientific">Hygrophoropsis aurantiaca</name>
    <dbReference type="NCBI Taxonomy" id="72124"/>
    <lineage>
        <taxon>Eukaryota</taxon>
        <taxon>Fungi</taxon>
        <taxon>Dikarya</taxon>
        <taxon>Basidiomycota</taxon>
        <taxon>Agaricomycotina</taxon>
        <taxon>Agaricomycetes</taxon>
        <taxon>Agaricomycetidae</taxon>
        <taxon>Boletales</taxon>
        <taxon>Coniophorineae</taxon>
        <taxon>Hygrophoropsidaceae</taxon>
        <taxon>Hygrophoropsis</taxon>
    </lineage>
</organism>
<dbReference type="EMBL" id="MU267664">
    <property type="protein sequence ID" value="KAH7911909.1"/>
    <property type="molecule type" value="Genomic_DNA"/>
</dbReference>
<name>A0ACB8AF24_9AGAM</name>